<gene>
    <name evidence="2" type="ORF">HMPREF9436_03370</name>
</gene>
<protein>
    <submittedName>
        <fullName evidence="2">Uncharacterized protein</fullName>
    </submittedName>
</protein>
<dbReference type="AlphaFoldDB" id="E2ZNU0"/>
<evidence type="ECO:0000256" key="1">
    <source>
        <dbReference type="SAM" id="Phobius"/>
    </source>
</evidence>
<organism evidence="2 3">
    <name type="scientific">Faecalibacterium cf. prausnitzii KLE1255</name>
    <dbReference type="NCBI Taxonomy" id="748224"/>
    <lineage>
        <taxon>Bacteria</taxon>
        <taxon>Bacillati</taxon>
        <taxon>Bacillota</taxon>
        <taxon>Clostridia</taxon>
        <taxon>Eubacteriales</taxon>
        <taxon>Oscillospiraceae</taxon>
        <taxon>Faecalibacterium</taxon>
    </lineage>
</organism>
<keyword evidence="1" id="KW-1133">Transmembrane helix</keyword>
<dbReference type="HOGENOM" id="CLU_1658211_0_0_9"/>
<sequence>MEQNLNPVTSISEWTAFLTFIVAFCALISPILTALCNNWHQREMKRLEYKHQEREELKKREREIYDGYLRSAGAVLQYKTPETLRDFGEHSRLAMYYVPTDIREKMLLFEKLIENAYPNDCCFAQRANLLDDIVVMMRDIREQQSKQSQQQSNKADTSS</sequence>
<feature type="transmembrane region" description="Helical" evidence="1">
    <location>
        <begin position="14"/>
        <end position="36"/>
    </location>
</feature>
<dbReference type="STRING" id="748224.HMPREF9436_03370"/>
<keyword evidence="1" id="KW-0812">Transmembrane</keyword>
<proteinExistence type="predicted"/>
<name>E2ZNU0_9FIRM</name>
<reference evidence="2 3" key="1">
    <citation type="submission" date="2010-08" db="EMBL/GenBank/DDBJ databases">
        <authorList>
            <person name="Weinstock G."/>
            <person name="Sodergren E."/>
            <person name="Clifton S."/>
            <person name="Fulton L."/>
            <person name="Fulton B."/>
            <person name="Courtney L."/>
            <person name="Fronick C."/>
            <person name="Harrison M."/>
            <person name="Strong C."/>
            <person name="Farmer C."/>
            <person name="Delahaunty K."/>
            <person name="Markovic C."/>
            <person name="Hall O."/>
            <person name="Minx P."/>
            <person name="Tomlinson C."/>
            <person name="Mitreva M."/>
            <person name="Hou S."/>
            <person name="Chen J."/>
            <person name="Wollam A."/>
            <person name="Pepin K.H."/>
            <person name="Johnson M."/>
            <person name="Bhonagiri V."/>
            <person name="Zhang X."/>
            <person name="Suruliraj S."/>
            <person name="Warren W."/>
            <person name="Chinwalla A."/>
            <person name="Mardis E.R."/>
            <person name="Wilson R.K."/>
        </authorList>
    </citation>
    <scope>NUCLEOTIDE SEQUENCE [LARGE SCALE GENOMIC DNA]</scope>
    <source>
        <strain evidence="2 3">KLE1255</strain>
    </source>
</reference>
<dbReference type="EMBL" id="AECU01000248">
    <property type="protein sequence ID" value="EFQ05183.1"/>
    <property type="molecule type" value="Genomic_DNA"/>
</dbReference>
<dbReference type="Proteomes" id="UP000006028">
    <property type="component" value="Unassembled WGS sequence"/>
</dbReference>
<evidence type="ECO:0000313" key="2">
    <source>
        <dbReference type="EMBL" id="EFQ05183.1"/>
    </source>
</evidence>
<evidence type="ECO:0000313" key="3">
    <source>
        <dbReference type="Proteomes" id="UP000006028"/>
    </source>
</evidence>
<comment type="caution">
    <text evidence="2">The sequence shown here is derived from an EMBL/GenBank/DDBJ whole genome shotgun (WGS) entry which is preliminary data.</text>
</comment>
<dbReference type="BioCyc" id="FCF748224-HMP:GTSS-2343-MONOMER"/>
<keyword evidence="1" id="KW-0472">Membrane</keyword>
<dbReference type="RefSeq" id="WP_005946598.1">
    <property type="nucleotide sequence ID" value="NZ_GL538351.1"/>
</dbReference>
<accession>E2ZNU0</accession>